<proteinExistence type="predicted"/>
<sequence>MKVKNDVREALLVEEQNLQPEEEFFSSSGNDYFDDAVDVQLPYYFPRPRRRLPYFPYLFPILPFYPYYPYPDYPYYPYYPY</sequence>
<dbReference type="Proteomes" id="UP000188613">
    <property type="component" value="Unassembled WGS sequence"/>
</dbReference>
<dbReference type="STRING" id="1714355.BTO28_13055"/>
<dbReference type="EMBL" id="MSFI01000021">
    <property type="protein sequence ID" value="OMP66380.1"/>
    <property type="molecule type" value="Genomic_DNA"/>
</dbReference>
<accession>A0A1V2A623</accession>
<keyword evidence="1" id="KW-0812">Transmembrane</keyword>
<keyword evidence="1" id="KW-0472">Membrane</keyword>
<organism evidence="2 3">
    <name type="scientific">Domibacillus epiphyticus</name>
    <dbReference type="NCBI Taxonomy" id="1714355"/>
    <lineage>
        <taxon>Bacteria</taxon>
        <taxon>Bacillati</taxon>
        <taxon>Bacillota</taxon>
        <taxon>Bacilli</taxon>
        <taxon>Bacillales</taxon>
        <taxon>Bacillaceae</taxon>
        <taxon>Domibacillus</taxon>
    </lineage>
</organism>
<evidence type="ECO:0000313" key="3">
    <source>
        <dbReference type="Proteomes" id="UP000188613"/>
    </source>
</evidence>
<evidence type="ECO:0000256" key="1">
    <source>
        <dbReference type="SAM" id="Phobius"/>
    </source>
</evidence>
<reference evidence="2 3" key="1">
    <citation type="submission" date="2016-12" db="EMBL/GenBank/DDBJ databases">
        <title>Domibacillus sp. SAB 38T whole genome sequencing.</title>
        <authorList>
            <person name="Verma A."/>
            <person name="Ojha A.K."/>
            <person name="Krishnamurthi S."/>
        </authorList>
    </citation>
    <scope>NUCLEOTIDE SEQUENCE [LARGE SCALE GENOMIC DNA]</scope>
    <source>
        <strain evidence="2 3">SAB 38</strain>
    </source>
</reference>
<keyword evidence="3" id="KW-1185">Reference proteome</keyword>
<evidence type="ECO:0000313" key="2">
    <source>
        <dbReference type="EMBL" id="OMP66380.1"/>
    </source>
</evidence>
<protein>
    <submittedName>
        <fullName evidence="2">Uncharacterized protein</fullName>
    </submittedName>
</protein>
<comment type="caution">
    <text evidence="2">The sequence shown here is derived from an EMBL/GenBank/DDBJ whole genome shotgun (WGS) entry which is preliminary data.</text>
</comment>
<name>A0A1V2A623_9BACI</name>
<feature type="transmembrane region" description="Helical" evidence="1">
    <location>
        <begin position="52"/>
        <end position="68"/>
    </location>
</feature>
<dbReference type="AlphaFoldDB" id="A0A1V2A623"/>
<keyword evidence="1" id="KW-1133">Transmembrane helix</keyword>
<gene>
    <name evidence="2" type="ORF">BTO28_13055</name>
</gene>